<feature type="chain" id="PRO_5046746244" evidence="7">
    <location>
        <begin position="26"/>
        <end position="1228"/>
    </location>
</feature>
<evidence type="ECO:0000313" key="9">
    <source>
        <dbReference type="EMBL" id="MCP2331214.1"/>
    </source>
</evidence>
<dbReference type="InterPro" id="IPR023828">
    <property type="entry name" value="Peptidase_S8_Ser-AS"/>
</dbReference>
<keyword evidence="3 5" id="KW-0378">Hydrolase</keyword>
<feature type="active site" description="Charge relay system" evidence="5">
    <location>
        <position position="234"/>
    </location>
</feature>
<keyword evidence="10" id="KW-1185">Reference proteome</keyword>
<dbReference type="PROSITE" id="PS00138">
    <property type="entry name" value="SUBTILASE_SER"/>
    <property type="match status" value="1"/>
</dbReference>
<sequence length="1228" mass="130887">MRTPRVRLGAGLLAALLLTTPTAAAGTHETDPPPPTTPVTSHTNGAPISITLITGDTVLLRQGPDGLALAGFTSPPHRRGTGYHQETHQGRLVVIPDDARRAVISGRLDERFFDLTGLVEQGLTDDHQDSLRIIVDEPADGPRAFAAPEVAEHTQSFPDLGLRGLEIAHEDLPTFWQDLEGGEGPSVLSAQDDTRVLLDGRVRATLDQSRDLVGAGEAWDAGHTGDGVTVAVLDTGYDTGHPDLDGRVVAAENFSDAEDVQDRSGHGTHVAATIAGTGAASDGRYAGVAPGADLVVAKVLDDQGQGWTTDVIAGAEWAVEQGADILNLSLGAEAFPEGDPLVEAVEELSATTGALFVVAAGNNGRPASIDSPGVADSALTVGSTTKQDELSDFSSQGPVPWNFGLKPEIAAPGSDIVAARATGTLEHYAVDEHHASLSGTSMATPHVAGAAALALQANPDLDGQQIKALLTASAEPLPGIDVHGQGAGRLDIARALEQGPRAEPATLGFGFHEWPHDGEPVERTITYTNPTDTELTLALDLTVSQDDGTPAPDGLLELTTDEVTVPSGGTATTTLVLRPTAERVSTITGRLTATTDGARLVTPVSAMVDQERHQLSVSVPDELTTANLTMSLVVQNTETGDVDEAHTFDVRTSLRPVPGRYRVVTAVHDHLPGGELEATYAVDEIELTEDTHLTISWDTRRPVELVPEEEGARRQLATAGYELENYAWVISGSPPVRTFVIDADTEVDGFRFVDGGTWAAPLAHVDIPGHDLDIEVWERLDGPQGTVSGPLVDVTSAPVTEIPDLTGSIPFLGPEAELEPDEVVPFAQALIDRGAEVLLSGIWIQEEIALPYVEVDFLSGRRLADLLAREGTVDAVIEGREFSPYAYFLLEPHEGGFPPPGRRVVRDSALARVESTYHNPMAETGITSLTQMVSRDGTYVTHQWVSTVIPQVRTEYLSPGLEWSTEISFRGEGGQNIGTLVSPQTRLEAGDERTESWYRGPIGPALPDQALVDWQKRGWRPPAVREDDLLRFQLSMFGDNDPRHANVVDLRFDTDSGRMVLSRDGEVVAEADTPGLADLEVPPGPGWYDLAVDAERTSEIWAAPGRVHGQWRFHSTGAYEVLPLLDIRYDLPLGLTNDTPAGEPLAGTATVVHQTGAQESPINELAVEASFDEGETWVPAEVDRDGEGWTLVLPGAGEPGDLVWLRATATDEDGNSVTETIEGAYRLR</sequence>
<dbReference type="EMBL" id="AUBJ02000001">
    <property type="protein sequence ID" value="MCP2331214.1"/>
    <property type="molecule type" value="Genomic_DNA"/>
</dbReference>
<dbReference type="PANTHER" id="PTHR43806:SF11">
    <property type="entry name" value="CEREVISIN-RELATED"/>
    <property type="match status" value="1"/>
</dbReference>
<protein>
    <submittedName>
        <fullName evidence="9">Subtilase family protein</fullName>
    </submittedName>
</protein>
<accession>A0ABT1JG95</accession>
<keyword evidence="2 5" id="KW-0645">Protease</keyword>
<reference evidence="9 10" key="1">
    <citation type="submission" date="2022-06" db="EMBL/GenBank/DDBJ databases">
        <title>Genomic Encyclopedia of Type Strains, Phase I: the one thousand microbial genomes (KMG-I) project.</title>
        <authorList>
            <person name="Kyrpides N."/>
        </authorList>
    </citation>
    <scope>NUCLEOTIDE SEQUENCE [LARGE SCALE GENOMIC DNA]</scope>
    <source>
        <strain evidence="9 10">DSM 43889</strain>
    </source>
</reference>
<feature type="region of interest" description="Disordered" evidence="6">
    <location>
        <begin position="24"/>
        <end position="46"/>
    </location>
</feature>
<dbReference type="InterPro" id="IPR000209">
    <property type="entry name" value="Peptidase_S8/S53_dom"/>
</dbReference>
<evidence type="ECO:0000256" key="5">
    <source>
        <dbReference type="PROSITE-ProRule" id="PRU01240"/>
    </source>
</evidence>
<evidence type="ECO:0000256" key="6">
    <source>
        <dbReference type="SAM" id="MobiDB-lite"/>
    </source>
</evidence>
<dbReference type="SUPFAM" id="SSF52743">
    <property type="entry name" value="Subtilisin-like"/>
    <property type="match status" value="1"/>
</dbReference>
<proteinExistence type="inferred from homology"/>
<feature type="domain" description="Peptidase S8/S53" evidence="8">
    <location>
        <begin position="225"/>
        <end position="488"/>
    </location>
</feature>
<evidence type="ECO:0000259" key="8">
    <source>
        <dbReference type="Pfam" id="PF00082"/>
    </source>
</evidence>
<evidence type="ECO:0000256" key="1">
    <source>
        <dbReference type="ARBA" id="ARBA00011073"/>
    </source>
</evidence>
<comment type="caution">
    <text evidence="9">The sequence shown here is derived from an EMBL/GenBank/DDBJ whole genome shotgun (WGS) entry which is preliminary data.</text>
</comment>
<comment type="similarity">
    <text evidence="1 5">Belongs to the peptidase S8 family.</text>
</comment>
<organism evidence="9 10">
    <name type="scientific">Actinoalloteichus caeruleus DSM 43889</name>
    <dbReference type="NCBI Taxonomy" id="1120930"/>
    <lineage>
        <taxon>Bacteria</taxon>
        <taxon>Bacillati</taxon>
        <taxon>Actinomycetota</taxon>
        <taxon>Actinomycetes</taxon>
        <taxon>Pseudonocardiales</taxon>
        <taxon>Pseudonocardiaceae</taxon>
        <taxon>Actinoalloteichus</taxon>
        <taxon>Actinoalloteichus cyanogriseus</taxon>
    </lineage>
</organism>
<dbReference type="RefSeq" id="WP_253860173.1">
    <property type="nucleotide sequence ID" value="NZ_AUBJ02000001.1"/>
</dbReference>
<feature type="active site" description="Charge relay system" evidence="5">
    <location>
        <position position="441"/>
    </location>
</feature>
<keyword evidence="7" id="KW-0732">Signal</keyword>
<dbReference type="InterPro" id="IPR050131">
    <property type="entry name" value="Peptidase_S8_subtilisin-like"/>
</dbReference>
<dbReference type="InterPro" id="IPR015500">
    <property type="entry name" value="Peptidase_S8_subtilisin-rel"/>
</dbReference>
<evidence type="ECO:0000256" key="2">
    <source>
        <dbReference type="ARBA" id="ARBA00022670"/>
    </source>
</evidence>
<evidence type="ECO:0000256" key="7">
    <source>
        <dbReference type="SAM" id="SignalP"/>
    </source>
</evidence>
<dbReference type="Proteomes" id="UP000791080">
    <property type="component" value="Unassembled WGS sequence"/>
</dbReference>
<keyword evidence="4 5" id="KW-0720">Serine protease</keyword>
<evidence type="ECO:0000256" key="3">
    <source>
        <dbReference type="ARBA" id="ARBA00022801"/>
    </source>
</evidence>
<dbReference type="PANTHER" id="PTHR43806">
    <property type="entry name" value="PEPTIDASE S8"/>
    <property type="match status" value="1"/>
</dbReference>
<dbReference type="Pfam" id="PF00082">
    <property type="entry name" value="Peptidase_S8"/>
    <property type="match status" value="1"/>
</dbReference>
<evidence type="ECO:0000313" key="10">
    <source>
        <dbReference type="Proteomes" id="UP000791080"/>
    </source>
</evidence>
<feature type="signal peptide" evidence="7">
    <location>
        <begin position="1"/>
        <end position="25"/>
    </location>
</feature>
<dbReference type="Gene3D" id="3.40.50.200">
    <property type="entry name" value="Peptidase S8/S53 domain"/>
    <property type="match status" value="1"/>
</dbReference>
<feature type="active site" description="Charge relay system" evidence="5">
    <location>
        <position position="266"/>
    </location>
</feature>
<name>A0ABT1JG95_ACTCY</name>
<dbReference type="PROSITE" id="PS51892">
    <property type="entry name" value="SUBTILASE"/>
    <property type="match status" value="1"/>
</dbReference>
<evidence type="ECO:0000256" key="4">
    <source>
        <dbReference type="ARBA" id="ARBA00022825"/>
    </source>
</evidence>
<gene>
    <name evidence="9" type="ORF">G443_001484</name>
</gene>
<dbReference type="PRINTS" id="PR00723">
    <property type="entry name" value="SUBTILISIN"/>
</dbReference>
<dbReference type="InterPro" id="IPR036852">
    <property type="entry name" value="Peptidase_S8/S53_dom_sf"/>
</dbReference>